<keyword evidence="1" id="KW-0805">Transcription regulation</keyword>
<dbReference type="InterPro" id="IPR009057">
    <property type="entry name" value="Homeodomain-like_sf"/>
</dbReference>
<sequence length="182" mass="19324">MATARRQRKDAARNALLVLEAAAQAFGVGGLAVDMREIARQAGVGIGTLYRHYPTKEELLVAVLQADIAAWTERTSTVDTADAYAALRSYVAATLSTLAERRTLLDGLAVGDVAAPAFAACGEHLRTTLAPLVARAHTDGVLRADVTMEDVGLLIVALSRVVQVAPTAWERQLDLALTGYRA</sequence>
<proteinExistence type="predicted"/>
<dbReference type="EMBL" id="JBHRZH010000008">
    <property type="protein sequence ID" value="MFC3761359.1"/>
    <property type="molecule type" value="Genomic_DNA"/>
</dbReference>
<gene>
    <name evidence="6" type="ORF">ACFOUW_10945</name>
</gene>
<feature type="domain" description="HTH tetR-type" evidence="5">
    <location>
        <begin position="12"/>
        <end position="71"/>
    </location>
</feature>
<dbReference type="InterPro" id="IPR050109">
    <property type="entry name" value="HTH-type_TetR-like_transc_reg"/>
</dbReference>
<evidence type="ECO:0000256" key="1">
    <source>
        <dbReference type="ARBA" id="ARBA00023015"/>
    </source>
</evidence>
<evidence type="ECO:0000313" key="7">
    <source>
        <dbReference type="Proteomes" id="UP001595699"/>
    </source>
</evidence>
<dbReference type="Gene3D" id="1.10.357.10">
    <property type="entry name" value="Tetracycline Repressor, domain 2"/>
    <property type="match status" value="1"/>
</dbReference>
<dbReference type="Pfam" id="PF21597">
    <property type="entry name" value="TetR_C_43"/>
    <property type="match status" value="1"/>
</dbReference>
<evidence type="ECO:0000256" key="3">
    <source>
        <dbReference type="ARBA" id="ARBA00023163"/>
    </source>
</evidence>
<dbReference type="InterPro" id="IPR049445">
    <property type="entry name" value="TetR_SbtR-like_C"/>
</dbReference>
<accession>A0ABV7Y940</accession>
<comment type="caution">
    <text evidence="6">The sequence shown here is derived from an EMBL/GenBank/DDBJ whole genome shotgun (WGS) entry which is preliminary data.</text>
</comment>
<dbReference type="PANTHER" id="PTHR30055">
    <property type="entry name" value="HTH-TYPE TRANSCRIPTIONAL REGULATOR RUTR"/>
    <property type="match status" value="1"/>
</dbReference>
<evidence type="ECO:0000313" key="6">
    <source>
        <dbReference type="EMBL" id="MFC3761359.1"/>
    </source>
</evidence>
<dbReference type="PROSITE" id="PS50977">
    <property type="entry name" value="HTH_TETR_2"/>
    <property type="match status" value="1"/>
</dbReference>
<keyword evidence="3" id="KW-0804">Transcription</keyword>
<organism evidence="6 7">
    <name type="scientific">Tenggerimyces flavus</name>
    <dbReference type="NCBI Taxonomy" id="1708749"/>
    <lineage>
        <taxon>Bacteria</taxon>
        <taxon>Bacillati</taxon>
        <taxon>Actinomycetota</taxon>
        <taxon>Actinomycetes</taxon>
        <taxon>Propionibacteriales</taxon>
        <taxon>Nocardioidaceae</taxon>
        <taxon>Tenggerimyces</taxon>
    </lineage>
</organism>
<protein>
    <submittedName>
        <fullName evidence="6">TetR/AcrR family transcriptional regulator</fullName>
    </submittedName>
</protein>
<name>A0ABV7Y940_9ACTN</name>
<dbReference type="Proteomes" id="UP001595699">
    <property type="component" value="Unassembled WGS sequence"/>
</dbReference>
<dbReference type="Pfam" id="PF00440">
    <property type="entry name" value="TetR_N"/>
    <property type="match status" value="1"/>
</dbReference>
<reference evidence="7" key="1">
    <citation type="journal article" date="2019" name="Int. J. Syst. Evol. Microbiol.">
        <title>The Global Catalogue of Microorganisms (GCM) 10K type strain sequencing project: providing services to taxonomists for standard genome sequencing and annotation.</title>
        <authorList>
            <consortium name="The Broad Institute Genomics Platform"/>
            <consortium name="The Broad Institute Genome Sequencing Center for Infectious Disease"/>
            <person name="Wu L."/>
            <person name="Ma J."/>
        </authorList>
    </citation>
    <scope>NUCLEOTIDE SEQUENCE [LARGE SCALE GENOMIC DNA]</scope>
    <source>
        <strain evidence="7">CGMCC 4.7241</strain>
    </source>
</reference>
<dbReference type="SUPFAM" id="SSF48498">
    <property type="entry name" value="Tetracyclin repressor-like, C-terminal domain"/>
    <property type="match status" value="1"/>
</dbReference>
<evidence type="ECO:0000259" key="5">
    <source>
        <dbReference type="PROSITE" id="PS50977"/>
    </source>
</evidence>
<dbReference type="InterPro" id="IPR001647">
    <property type="entry name" value="HTH_TetR"/>
</dbReference>
<dbReference type="PANTHER" id="PTHR30055:SF234">
    <property type="entry name" value="HTH-TYPE TRANSCRIPTIONAL REGULATOR BETI"/>
    <property type="match status" value="1"/>
</dbReference>
<keyword evidence="2 4" id="KW-0238">DNA-binding</keyword>
<dbReference type="InterPro" id="IPR036271">
    <property type="entry name" value="Tet_transcr_reg_TetR-rel_C_sf"/>
</dbReference>
<evidence type="ECO:0000256" key="2">
    <source>
        <dbReference type="ARBA" id="ARBA00023125"/>
    </source>
</evidence>
<dbReference type="RefSeq" id="WP_205118427.1">
    <property type="nucleotide sequence ID" value="NZ_JAFBCM010000001.1"/>
</dbReference>
<keyword evidence="7" id="KW-1185">Reference proteome</keyword>
<dbReference type="PRINTS" id="PR00455">
    <property type="entry name" value="HTHTETR"/>
</dbReference>
<dbReference type="SUPFAM" id="SSF46689">
    <property type="entry name" value="Homeodomain-like"/>
    <property type="match status" value="1"/>
</dbReference>
<evidence type="ECO:0000256" key="4">
    <source>
        <dbReference type="PROSITE-ProRule" id="PRU00335"/>
    </source>
</evidence>
<feature type="DNA-binding region" description="H-T-H motif" evidence="4">
    <location>
        <begin position="34"/>
        <end position="53"/>
    </location>
</feature>